<dbReference type="EMBL" id="MCFJ01000016">
    <property type="protein sequence ID" value="ORY58401.1"/>
    <property type="molecule type" value="Genomic_DNA"/>
</dbReference>
<dbReference type="InterPro" id="IPR029058">
    <property type="entry name" value="AB_hydrolase_fold"/>
</dbReference>
<keyword evidence="3" id="KW-1185">Reference proteome</keyword>
<dbReference type="Proteomes" id="UP000193689">
    <property type="component" value="Unassembled WGS sequence"/>
</dbReference>
<evidence type="ECO:0000256" key="1">
    <source>
        <dbReference type="SAM" id="MobiDB-lite"/>
    </source>
</evidence>
<dbReference type="RefSeq" id="XP_040711318.1">
    <property type="nucleotide sequence ID" value="XM_040861132.1"/>
</dbReference>
<comment type="caution">
    <text evidence="2">The sequence shown here is derived from an EMBL/GenBank/DDBJ whole genome shotgun (WGS) entry which is preliminary data.</text>
</comment>
<name>A0A1Y2DGI9_9PEZI</name>
<organism evidence="2 3">
    <name type="scientific">Pseudomassariella vexata</name>
    <dbReference type="NCBI Taxonomy" id="1141098"/>
    <lineage>
        <taxon>Eukaryota</taxon>
        <taxon>Fungi</taxon>
        <taxon>Dikarya</taxon>
        <taxon>Ascomycota</taxon>
        <taxon>Pezizomycotina</taxon>
        <taxon>Sordariomycetes</taxon>
        <taxon>Xylariomycetidae</taxon>
        <taxon>Amphisphaeriales</taxon>
        <taxon>Pseudomassariaceae</taxon>
        <taxon>Pseudomassariella</taxon>
    </lineage>
</organism>
<reference evidence="2 3" key="1">
    <citation type="submission" date="2016-07" db="EMBL/GenBank/DDBJ databases">
        <title>Pervasive Adenine N6-methylation of Active Genes in Fungi.</title>
        <authorList>
            <consortium name="DOE Joint Genome Institute"/>
            <person name="Mondo S.J."/>
            <person name="Dannebaum R.O."/>
            <person name="Kuo R.C."/>
            <person name="Labutti K."/>
            <person name="Haridas S."/>
            <person name="Kuo A."/>
            <person name="Salamov A."/>
            <person name="Ahrendt S.R."/>
            <person name="Lipzen A."/>
            <person name="Sullivan W."/>
            <person name="Andreopoulos W.B."/>
            <person name="Clum A."/>
            <person name="Lindquist E."/>
            <person name="Daum C."/>
            <person name="Ramamoorthy G.K."/>
            <person name="Gryganskyi A."/>
            <person name="Culley D."/>
            <person name="Magnuson J.K."/>
            <person name="James T.Y."/>
            <person name="O'Malley M.A."/>
            <person name="Stajich J.E."/>
            <person name="Spatafora J.W."/>
            <person name="Visel A."/>
            <person name="Grigoriev I.V."/>
        </authorList>
    </citation>
    <scope>NUCLEOTIDE SEQUENCE [LARGE SCALE GENOMIC DNA]</scope>
    <source>
        <strain evidence="2 3">CBS 129021</strain>
    </source>
</reference>
<feature type="region of interest" description="Disordered" evidence="1">
    <location>
        <begin position="392"/>
        <end position="437"/>
    </location>
</feature>
<dbReference type="OrthoDB" id="442243at2759"/>
<evidence type="ECO:0000313" key="3">
    <source>
        <dbReference type="Proteomes" id="UP000193689"/>
    </source>
</evidence>
<feature type="compositionally biased region" description="Basic and acidic residues" evidence="1">
    <location>
        <begin position="411"/>
        <end position="424"/>
    </location>
</feature>
<evidence type="ECO:0000313" key="2">
    <source>
        <dbReference type="EMBL" id="ORY58401.1"/>
    </source>
</evidence>
<dbReference type="GeneID" id="63777344"/>
<gene>
    <name evidence="2" type="ORF">BCR38DRAFT_447182</name>
</gene>
<dbReference type="AlphaFoldDB" id="A0A1Y2DGI9"/>
<dbReference type="Gene3D" id="3.40.50.1820">
    <property type="entry name" value="alpha/beta hydrolase"/>
    <property type="match status" value="1"/>
</dbReference>
<dbReference type="PANTHER" id="PTHR47842">
    <property type="entry name" value="EXPRESSED PROTEIN"/>
    <property type="match status" value="1"/>
</dbReference>
<dbReference type="PANTHER" id="PTHR47842:SF2">
    <property type="entry name" value="DUF676 DOMAIN-CONTAINING PROTEIN"/>
    <property type="match status" value="1"/>
</dbReference>
<dbReference type="SUPFAM" id="SSF53474">
    <property type="entry name" value="alpha/beta-Hydrolases"/>
    <property type="match status" value="1"/>
</dbReference>
<feature type="region of interest" description="Disordered" evidence="1">
    <location>
        <begin position="531"/>
        <end position="592"/>
    </location>
</feature>
<proteinExistence type="predicted"/>
<evidence type="ECO:0008006" key="4">
    <source>
        <dbReference type="Google" id="ProtNLM"/>
    </source>
</evidence>
<dbReference type="InParanoid" id="A0A1Y2DGI9"/>
<accession>A0A1Y2DGI9</accession>
<protein>
    <recommendedName>
        <fullName evidence="4">DUF676 domain-containing protein</fullName>
    </recommendedName>
</protein>
<dbReference type="STRING" id="1141098.A0A1Y2DGI9"/>
<sequence>MTRTLLLAFIHGFKGNDDTFQTFPQDLKREVSNKLPGHNVESVVYPKYETKGELAQSSEKLLSWLKERVMDVRKAHLEKPWPPNDRDVGVVLVAHSMGGFVAADSLFLVLNERIQDEDQGSPMFPLIQGLLTFDTPYNGLARSMFVYGAFSNYQKVSSVFNVMTALATAPSGLGKIAFKRSAAAVPAPTSTSKSAWKGWQLVAVRTGTVGAIAAGGVAAYMHRKQIMQGMKNVRNLNKDSVKEGYQNSIDALGQGLAYINRGNVGKSFEYLSDHFTFVGSLMKQQELSRRLERMSALKGIGIHDFYTSLGENGVWTGGYFVPERTFCAIPNKEHDAYSLFSRQVIRKTEDEVQAHMSMFKRDKNETYDNMTQEASNLVVKWFNDESDIVDDPKFALPTPPEPVEEPTATTEDGKEVPRTEDLPKVADTPEQEDDSELLDESPLDIAAAASMVPLPDDADEAPETIQTKNAEKSKYMRYLFGVAEQAGTGLKSYVPRQLPDMPQIPTGPSFKSFIPTQMPGMPSMPSVNVFGKKQVKETSLPDDSTEQKSQESQADVQADVPLVEEGHPLAFGEAPAKAGHPLESGITVKQES</sequence>